<accession>Q4UID5</accession>
<dbReference type="EMBL" id="CR940347">
    <property type="protein sequence ID" value="CAI73154.1"/>
    <property type="molecule type" value="Genomic_DNA"/>
</dbReference>
<comment type="pathway">
    <text evidence="1">Phospholipid metabolism; phosphatidylethanolamine biosynthesis; phosphatidylethanolamine from ethanolamine: step 1/3.</text>
</comment>
<comment type="similarity">
    <text evidence="2">Belongs to the choline/ethanolamine kinase family.</text>
</comment>
<dbReference type="VEuPathDB" id="PiroplasmaDB:TA06525"/>
<dbReference type="Proteomes" id="UP000001950">
    <property type="component" value="Chromosome 1"/>
</dbReference>
<keyword evidence="5" id="KW-0808">Transferase</keyword>
<feature type="region of interest" description="Disordered" evidence="4">
    <location>
        <begin position="1"/>
        <end position="31"/>
    </location>
</feature>
<feature type="compositionally biased region" description="Polar residues" evidence="4">
    <location>
        <begin position="1"/>
        <end position="11"/>
    </location>
</feature>
<dbReference type="RefSeq" id="XP_953832.1">
    <property type="nucleotide sequence ID" value="XM_948739.1"/>
</dbReference>
<organism evidence="5 6">
    <name type="scientific">Theileria annulata</name>
    <dbReference type="NCBI Taxonomy" id="5874"/>
    <lineage>
        <taxon>Eukaryota</taxon>
        <taxon>Sar</taxon>
        <taxon>Alveolata</taxon>
        <taxon>Apicomplexa</taxon>
        <taxon>Aconoidasida</taxon>
        <taxon>Piroplasmida</taxon>
        <taxon>Theileriidae</taxon>
        <taxon>Theileria</taxon>
    </lineage>
</organism>
<dbReference type="KEGG" id="tan:TA06525"/>
<dbReference type="PANTHER" id="PTHR22603">
    <property type="entry name" value="CHOLINE/ETHANOALAMINE KINASE"/>
    <property type="match status" value="1"/>
</dbReference>
<dbReference type="eggNOG" id="KOG4720">
    <property type="taxonomic scope" value="Eukaryota"/>
</dbReference>
<evidence type="ECO:0000256" key="1">
    <source>
        <dbReference type="ARBA" id="ARBA00037883"/>
    </source>
</evidence>
<dbReference type="Pfam" id="PF01633">
    <property type="entry name" value="Choline_kinase"/>
    <property type="match status" value="1"/>
</dbReference>
<proteinExistence type="inferred from homology"/>
<dbReference type="InterPro" id="IPR011009">
    <property type="entry name" value="Kinase-like_dom_sf"/>
</dbReference>
<sequence length="409" mass="47843">MRPNSSRTPSIKSIRGYPEDLYTDESEEDETDSISMSAEDCIDYCIKLVPNQLGLQPYVNKNSNSPKDHNIYNNLTVERLGEGITNSLYKVTNILNKKTVVVRVFGASSSKMVDRNREHYIHELLSKFQIGKSIYCYFKGGLIEEWIEGRNLTEYDLYNSNYMVQIAQNLKKLHSISMDGEMSKLIHGGDGKPKSELWPTVWKYHRLAKKYMKKMNKSITGVDLRAIENVLLNFNLFPNFKIPILEEICNSKNSPLVLCHADLLAGNIILKPDDHVRFIDFEYCCCMERAFDISNHLNEYMGNNINRDLFPNEDMRRDFIREYLKYDIIEWRPSLEDFCGQIHVLHSEDCVDEMVSEIEPFFLASHLLWGLWGALQSCLSNLDFDFEDYSRQRLDIFMKDPFWEKHLKK</sequence>
<evidence type="ECO:0000256" key="2">
    <source>
        <dbReference type="ARBA" id="ARBA00038211"/>
    </source>
</evidence>
<keyword evidence="5" id="KW-0418">Kinase</keyword>
<evidence type="ECO:0000256" key="4">
    <source>
        <dbReference type="SAM" id="MobiDB-lite"/>
    </source>
</evidence>
<dbReference type="OrthoDB" id="10267235at2759"/>
<dbReference type="GO" id="GO:0006646">
    <property type="term" value="P:phosphatidylethanolamine biosynthetic process"/>
    <property type="evidence" value="ECO:0007669"/>
    <property type="project" value="TreeGrafter"/>
</dbReference>
<reference evidence="5 6" key="1">
    <citation type="journal article" date="2005" name="Science">
        <title>Genome of the host-cell transforming parasite Theileria annulata compared with T. parva.</title>
        <authorList>
            <person name="Pain A."/>
            <person name="Renauld H."/>
            <person name="Berriman M."/>
            <person name="Murphy L."/>
            <person name="Yeats C.A."/>
            <person name="Weir W."/>
            <person name="Kerhornou A."/>
            <person name="Aslett M."/>
            <person name="Bishop R."/>
            <person name="Bouchier C."/>
            <person name="Cochet M."/>
            <person name="Coulson R.M.R."/>
            <person name="Cronin A."/>
            <person name="de Villiers E.P."/>
            <person name="Fraser A."/>
            <person name="Fosker N."/>
            <person name="Gardner M."/>
            <person name="Goble A."/>
            <person name="Griffiths-Jones S."/>
            <person name="Harris D.E."/>
            <person name="Katzer F."/>
            <person name="Larke N."/>
            <person name="Lord A."/>
            <person name="Maser P."/>
            <person name="McKellar S."/>
            <person name="Mooney P."/>
            <person name="Morton F."/>
            <person name="Nene V."/>
            <person name="O'Neil S."/>
            <person name="Price C."/>
            <person name="Quail M.A."/>
            <person name="Rabbinowitsch E."/>
            <person name="Rawlings N.D."/>
            <person name="Rutter S."/>
            <person name="Saunders D."/>
            <person name="Seeger K."/>
            <person name="Shah T."/>
            <person name="Squares R."/>
            <person name="Squares S."/>
            <person name="Tivey A."/>
            <person name="Walker A.R."/>
            <person name="Woodward J."/>
            <person name="Dobbelaere D.A.E."/>
            <person name="Langsley G."/>
            <person name="Rajandream M.A."/>
            <person name="McKeever D."/>
            <person name="Shiels B."/>
            <person name="Tait A."/>
            <person name="Barrell B.G."/>
            <person name="Hall N."/>
        </authorList>
    </citation>
    <scope>NUCLEOTIDE SEQUENCE [LARGE SCALE GENOMIC DNA]</scope>
    <source>
        <strain evidence="6">Ankara</strain>
    </source>
</reference>
<dbReference type="PANTHER" id="PTHR22603:SF66">
    <property type="entry name" value="ETHANOLAMINE KINASE"/>
    <property type="match status" value="1"/>
</dbReference>
<dbReference type="EC" id="2.7.1.82" evidence="3"/>
<dbReference type="GO" id="GO:0004305">
    <property type="term" value="F:ethanolamine kinase activity"/>
    <property type="evidence" value="ECO:0007669"/>
    <property type="project" value="UniProtKB-EC"/>
</dbReference>
<dbReference type="InParanoid" id="Q4UID5"/>
<dbReference type="FunCoup" id="Q4UID5">
    <property type="interactions" value="89"/>
</dbReference>
<keyword evidence="6" id="KW-1185">Reference proteome</keyword>
<protein>
    <recommendedName>
        <fullName evidence="3">ethanolamine kinase</fullName>
        <ecNumber evidence="3">2.7.1.82</ecNumber>
    </recommendedName>
</protein>
<evidence type="ECO:0000313" key="6">
    <source>
        <dbReference type="Proteomes" id="UP000001950"/>
    </source>
</evidence>
<dbReference type="Gene3D" id="3.90.1200.10">
    <property type="match status" value="1"/>
</dbReference>
<feature type="compositionally biased region" description="Acidic residues" evidence="4">
    <location>
        <begin position="21"/>
        <end position="31"/>
    </location>
</feature>
<evidence type="ECO:0000256" key="3">
    <source>
        <dbReference type="ARBA" id="ARBA00038874"/>
    </source>
</evidence>
<gene>
    <name evidence="5" type="ORF">TA06525</name>
</gene>
<name>Q4UID5_THEAN</name>
<evidence type="ECO:0000313" key="5">
    <source>
        <dbReference type="EMBL" id="CAI73154.1"/>
    </source>
</evidence>
<dbReference type="GO" id="GO:0005737">
    <property type="term" value="C:cytoplasm"/>
    <property type="evidence" value="ECO:0007669"/>
    <property type="project" value="TreeGrafter"/>
</dbReference>
<dbReference type="SUPFAM" id="SSF56112">
    <property type="entry name" value="Protein kinase-like (PK-like)"/>
    <property type="match status" value="1"/>
</dbReference>
<dbReference type="STRING" id="5874.Q4UID5"/>
<dbReference type="OMA" id="FALIPKY"/>
<dbReference type="CDD" id="cd05157">
    <property type="entry name" value="ETNK_euk"/>
    <property type="match status" value="1"/>
</dbReference>
<dbReference type="Gene3D" id="3.30.200.20">
    <property type="entry name" value="Phosphorylase Kinase, domain 1"/>
    <property type="match status" value="1"/>
</dbReference>
<dbReference type="AlphaFoldDB" id="Q4UID5"/>
<dbReference type="GeneID" id="3863412"/>